<accession>A0A9W6MAG1</accession>
<gene>
    <name evidence="2" type="ORF">GCM10017600_06740</name>
</gene>
<feature type="compositionally biased region" description="Basic and acidic residues" evidence="1">
    <location>
        <begin position="46"/>
        <end position="56"/>
    </location>
</feature>
<dbReference type="EMBL" id="BSEV01000001">
    <property type="protein sequence ID" value="GLK07269.1"/>
    <property type="molecule type" value="Genomic_DNA"/>
</dbReference>
<reference evidence="2" key="2">
    <citation type="submission" date="2023-01" db="EMBL/GenBank/DDBJ databases">
        <authorList>
            <person name="Sun Q."/>
            <person name="Evtushenko L."/>
        </authorList>
    </citation>
    <scope>NUCLEOTIDE SEQUENCE</scope>
    <source>
        <strain evidence="2">VKM Ac-2007</strain>
    </source>
</reference>
<proteinExistence type="predicted"/>
<keyword evidence="3" id="KW-1185">Reference proteome</keyword>
<name>A0A9W6MAG1_9ACTN</name>
<evidence type="ECO:0000313" key="2">
    <source>
        <dbReference type="EMBL" id="GLK07269.1"/>
    </source>
</evidence>
<protein>
    <submittedName>
        <fullName evidence="2">Uncharacterized protein</fullName>
    </submittedName>
</protein>
<dbReference type="AlphaFoldDB" id="A0A9W6MAG1"/>
<sequence length="175" mass="19325">MPGDRIMSVIGQAEGIEHGTVKGYKQHTYRQIKPCDDCKRALREDRAAVRRGERPKQTGQTEKVVRRPSSKKQAHTQVQEAVPVRLMPPPPAPFTDRSRLGVPVQGHELAIGDVIVFLGNHHRIDRFEPYTGSLLAELGEGTRVACAGAWGMTVGPRSTVRILPRPAGGERREPV</sequence>
<evidence type="ECO:0000256" key="1">
    <source>
        <dbReference type="SAM" id="MobiDB-lite"/>
    </source>
</evidence>
<dbReference type="Proteomes" id="UP001143474">
    <property type="component" value="Unassembled WGS sequence"/>
</dbReference>
<reference evidence="2" key="1">
    <citation type="journal article" date="2014" name="Int. J. Syst. Evol. Microbiol.">
        <title>Complete genome sequence of Corynebacterium casei LMG S-19264T (=DSM 44701T), isolated from a smear-ripened cheese.</title>
        <authorList>
            <consortium name="US DOE Joint Genome Institute (JGI-PGF)"/>
            <person name="Walter F."/>
            <person name="Albersmeier A."/>
            <person name="Kalinowski J."/>
            <person name="Ruckert C."/>
        </authorList>
    </citation>
    <scope>NUCLEOTIDE SEQUENCE</scope>
    <source>
        <strain evidence="2">VKM Ac-2007</strain>
    </source>
</reference>
<evidence type="ECO:0000313" key="3">
    <source>
        <dbReference type="Proteomes" id="UP001143474"/>
    </source>
</evidence>
<comment type="caution">
    <text evidence="2">The sequence shown here is derived from an EMBL/GenBank/DDBJ whole genome shotgun (WGS) entry which is preliminary data.</text>
</comment>
<feature type="region of interest" description="Disordered" evidence="1">
    <location>
        <begin position="46"/>
        <end position="79"/>
    </location>
</feature>
<organism evidence="2 3">
    <name type="scientific">Streptosporangium carneum</name>
    <dbReference type="NCBI Taxonomy" id="47481"/>
    <lineage>
        <taxon>Bacteria</taxon>
        <taxon>Bacillati</taxon>
        <taxon>Actinomycetota</taxon>
        <taxon>Actinomycetes</taxon>
        <taxon>Streptosporangiales</taxon>
        <taxon>Streptosporangiaceae</taxon>
        <taxon>Streptosporangium</taxon>
    </lineage>
</organism>